<evidence type="ECO:0000256" key="1">
    <source>
        <dbReference type="ARBA" id="ARBA00004141"/>
    </source>
</evidence>
<dbReference type="PANTHER" id="PTHR19229">
    <property type="entry name" value="ATP-BINDING CASSETTE TRANSPORTER SUBFAMILY A ABCA"/>
    <property type="match status" value="1"/>
</dbReference>
<evidence type="ECO:0000313" key="7">
    <source>
        <dbReference type="EMBL" id="CAI8057992.1"/>
    </source>
</evidence>
<sequence length="443" mass="50236">MTFVWSRGRQLLILLWKNFLLQVRRPIGTVVELLIPPVACMVVITLRFTLFEVENRCHLTFDPDPLTLPVPQSVYQIYYAPNTSQAANEVAAFLRDQEFYWSVKGVASEQELVDELTTINPPAPPISLDDDCGGGGGNVSVGCFVGGAGVVFVGLEGDSLEYTLRLRHEVGDSDTWHTRETSFWLQRPGARVTDNAYLAEGFLHLQNRVARALVDWSTEKANISSPPVQVSVKQIPYPSYHIDTFLNWNAAILPLLLIMAFIYTAGMFTKELVLEKETRIRESMLMMGLKQWVLWTTWFIKQFLFLFVSSLIVAILLKYGQVFPKSNVLLLLLFFTLFATASISWGFFMSVWFSSARLGMVVSFVAWFFLYIPFFYFPQHYHTFTLPAKLGLCVLTNTCMGIGVTLVSEWEARQEGLTLDTLSRPLTIEDGFHMGWVLVMLLA</sequence>
<evidence type="ECO:0000313" key="8">
    <source>
        <dbReference type="Proteomes" id="UP001174909"/>
    </source>
</evidence>
<dbReference type="InterPro" id="IPR013525">
    <property type="entry name" value="ABC2_TM"/>
</dbReference>
<evidence type="ECO:0000256" key="2">
    <source>
        <dbReference type="ARBA" id="ARBA00022692"/>
    </source>
</evidence>
<dbReference type="GO" id="GO:0005319">
    <property type="term" value="F:lipid transporter activity"/>
    <property type="evidence" value="ECO:0007669"/>
    <property type="project" value="TreeGrafter"/>
</dbReference>
<dbReference type="GO" id="GO:0016020">
    <property type="term" value="C:membrane"/>
    <property type="evidence" value="ECO:0007669"/>
    <property type="project" value="UniProtKB-SubCell"/>
</dbReference>
<keyword evidence="2 5" id="KW-0812">Transmembrane</keyword>
<reference evidence="7" key="1">
    <citation type="submission" date="2023-03" db="EMBL/GenBank/DDBJ databases">
        <authorList>
            <person name="Steffen K."/>
            <person name="Cardenas P."/>
        </authorList>
    </citation>
    <scope>NUCLEOTIDE SEQUENCE</scope>
</reference>
<feature type="non-terminal residue" evidence="7">
    <location>
        <position position="1"/>
    </location>
</feature>
<evidence type="ECO:0000256" key="5">
    <source>
        <dbReference type="SAM" id="Phobius"/>
    </source>
</evidence>
<proteinExistence type="predicted"/>
<comment type="caution">
    <text evidence="7">The sequence shown here is derived from an EMBL/GenBank/DDBJ whole genome shotgun (WGS) entry which is preliminary data.</text>
</comment>
<organism evidence="7 8">
    <name type="scientific">Geodia barretti</name>
    <name type="common">Barrett's horny sponge</name>
    <dbReference type="NCBI Taxonomy" id="519541"/>
    <lineage>
        <taxon>Eukaryota</taxon>
        <taxon>Metazoa</taxon>
        <taxon>Porifera</taxon>
        <taxon>Demospongiae</taxon>
        <taxon>Heteroscleromorpha</taxon>
        <taxon>Tetractinellida</taxon>
        <taxon>Astrophorina</taxon>
        <taxon>Geodiidae</taxon>
        <taxon>Geodia</taxon>
    </lineage>
</organism>
<name>A0AA35U1Z4_GEOBA</name>
<keyword evidence="3 5" id="KW-1133">Transmembrane helix</keyword>
<comment type="subcellular location">
    <subcellularLocation>
        <location evidence="1">Membrane</location>
        <topology evidence="1">Multi-pass membrane protein</topology>
    </subcellularLocation>
</comment>
<dbReference type="Proteomes" id="UP001174909">
    <property type="component" value="Unassembled WGS sequence"/>
</dbReference>
<evidence type="ECO:0000256" key="3">
    <source>
        <dbReference type="ARBA" id="ARBA00022989"/>
    </source>
</evidence>
<keyword evidence="4 5" id="KW-0472">Membrane</keyword>
<feature type="transmembrane region" description="Helical" evidence="5">
    <location>
        <begin position="329"/>
        <end position="352"/>
    </location>
</feature>
<gene>
    <name evidence="7" type="ORF">GBAR_LOCUS31556</name>
</gene>
<dbReference type="Pfam" id="PF12698">
    <property type="entry name" value="ABC2_membrane_3"/>
    <property type="match status" value="1"/>
</dbReference>
<evidence type="ECO:0000259" key="6">
    <source>
        <dbReference type="Pfam" id="PF12698"/>
    </source>
</evidence>
<dbReference type="EMBL" id="CASHTH010004487">
    <property type="protein sequence ID" value="CAI8057992.1"/>
    <property type="molecule type" value="Genomic_DNA"/>
</dbReference>
<feature type="domain" description="ABC-2 type transporter transmembrane" evidence="6">
    <location>
        <begin position="219"/>
        <end position="378"/>
    </location>
</feature>
<feature type="transmembrane region" description="Helical" evidence="5">
    <location>
        <begin position="292"/>
        <end position="317"/>
    </location>
</feature>
<feature type="transmembrane region" description="Helical" evidence="5">
    <location>
        <begin position="245"/>
        <end position="266"/>
    </location>
</feature>
<keyword evidence="7" id="KW-0067">ATP-binding</keyword>
<feature type="transmembrane region" description="Helical" evidence="5">
    <location>
        <begin position="358"/>
        <end position="377"/>
    </location>
</feature>
<dbReference type="GO" id="GO:0140359">
    <property type="term" value="F:ABC-type transporter activity"/>
    <property type="evidence" value="ECO:0007669"/>
    <property type="project" value="InterPro"/>
</dbReference>
<accession>A0AA35U1Z4</accession>
<dbReference type="AlphaFoldDB" id="A0AA35U1Z4"/>
<keyword evidence="7" id="KW-0547">Nucleotide-binding</keyword>
<protein>
    <submittedName>
        <fullName evidence="7">ATP-binding cassette sub-family A member 3</fullName>
    </submittedName>
</protein>
<dbReference type="GO" id="GO:0005524">
    <property type="term" value="F:ATP binding"/>
    <property type="evidence" value="ECO:0007669"/>
    <property type="project" value="UniProtKB-KW"/>
</dbReference>
<dbReference type="InterPro" id="IPR026082">
    <property type="entry name" value="ABCA"/>
</dbReference>
<dbReference type="PANTHER" id="PTHR19229:SF268">
    <property type="entry name" value="ABC TRANSPORTER DOMAIN-CONTAINING PROTEIN"/>
    <property type="match status" value="1"/>
</dbReference>
<evidence type="ECO:0000256" key="4">
    <source>
        <dbReference type="ARBA" id="ARBA00023136"/>
    </source>
</evidence>
<keyword evidence="8" id="KW-1185">Reference proteome</keyword>